<feature type="transmembrane region" description="Helical" evidence="1">
    <location>
        <begin position="14"/>
        <end position="34"/>
    </location>
</feature>
<keyword evidence="1" id="KW-0472">Membrane</keyword>
<evidence type="ECO:0008006" key="3">
    <source>
        <dbReference type="Google" id="ProtNLM"/>
    </source>
</evidence>
<accession>A0A382I3B2</accession>
<dbReference type="InterPro" id="IPR012902">
    <property type="entry name" value="N_methyl_site"/>
</dbReference>
<protein>
    <recommendedName>
        <fullName evidence="3">Prepilin-type N-terminal cleavage/methylation domain-containing protein</fullName>
    </recommendedName>
</protein>
<proteinExistence type="predicted"/>
<keyword evidence="1" id="KW-1133">Transmembrane helix</keyword>
<evidence type="ECO:0000256" key="1">
    <source>
        <dbReference type="SAM" id="Phobius"/>
    </source>
</evidence>
<gene>
    <name evidence="2" type="ORF">METZ01_LOCUS246950</name>
</gene>
<evidence type="ECO:0000313" key="2">
    <source>
        <dbReference type="EMBL" id="SVB94096.1"/>
    </source>
</evidence>
<dbReference type="Pfam" id="PF07963">
    <property type="entry name" value="N_methyl"/>
    <property type="match status" value="1"/>
</dbReference>
<reference evidence="2" key="1">
    <citation type="submission" date="2018-05" db="EMBL/GenBank/DDBJ databases">
        <authorList>
            <person name="Lanie J.A."/>
            <person name="Ng W.-L."/>
            <person name="Kazmierczak K.M."/>
            <person name="Andrzejewski T.M."/>
            <person name="Davidsen T.M."/>
            <person name="Wayne K.J."/>
            <person name="Tettelin H."/>
            <person name="Glass J.I."/>
            <person name="Rusch D."/>
            <person name="Podicherti R."/>
            <person name="Tsui H.-C.T."/>
            <person name="Winkler M.E."/>
        </authorList>
    </citation>
    <scope>NUCLEOTIDE SEQUENCE</scope>
</reference>
<dbReference type="AlphaFoldDB" id="A0A382I3B2"/>
<dbReference type="EMBL" id="UINC01064941">
    <property type="protein sequence ID" value="SVB94096.1"/>
    <property type="molecule type" value="Genomic_DNA"/>
</dbReference>
<dbReference type="PROSITE" id="PS00409">
    <property type="entry name" value="PROKAR_NTER_METHYL"/>
    <property type="match status" value="1"/>
</dbReference>
<keyword evidence="1" id="KW-0812">Transmembrane</keyword>
<organism evidence="2">
    <name type="scientific">marine metagenome</name>
    <dbReference type="NCBI Taxonomy" id="408172"/>
    <lineage>
        <taxon>unclassified sequences</taxon>
        <taxon>metagenomes</taxon>
        <taxon>ecological metagenomes</taxon>
    </lineage>
</organism>
<name>A0A382I3B2_9ZZZZ</name>
<sequence length="101" mass="11285">MINRHEQGFTLVEVLMSIVIMMIGFVAVFGLVSVSDRTIQKSNAKSELNSVGNDIIETISSDRVNLSEYVNKNLGNCSGITTSSGKTDQRDRLKRWCEQMK</sequence>
<feature type="non-terminal residue" evidence="2">
    <location>
        <position position="101"/>
    </location>
</feature>